<dbReference type="eggNOG" id="COG1695">
    <property type="taxonomic scope" value="Bacteria"/>
</dbReference>
<feature type="domain" description="Transcription regulator PadR N-terminal" evidence="1">
    <location>
        <begin position="8"/>
        <end position="84"/>
    </location>
</feature>
<dbReference type="PANTHER" id="PTHR33169">
    <property type="entry name" value="PADR-FAMILY TRANSCRIPTIONAL REGULATOR"/>
    <property type="match status" value="1"/>
</dbReference>
<gene>
    <name evidence="2" type="ORF">AMETH_5989</name>
</gene>
<protein>
    <submittedName>
        <fullName evidence="2">Transcriptional regulator</fullName>
    </submittedName>
</protein>
<dbReference type="Proteomes" id="UP000062973">
    <property type="component" value="Chromosome"/>
</dbReference>
<dbReference type="HOGENOM" id="CLU_089258_4_1_11"/>
<evidence type="ECO:0000259" key="1">
    <source>
        <dbReference type="Pfam" id="PF03551"/>
    </source>
</evidence>
<dbReference type="PATRIC" id="fig|1068978.7.peg.6428"/>
<name>A0A076N494_AMYME</name>
<dbReference type="InterPro" id="IPR036388">
    <property type="entry name" value="WH-like_DNA-bd_sf"/>
</dbReference>
<organism evidence="2 3">
    <name type="scientific">Amycolatopsis methanolica 239</name>
    <dbReference type="NCBI Taxonomy" id="1068978"/>
    <lineage>
        <taxon>Bacteria</taxon>
        <taxon>Bacillati</taxon>
        <taxon>Actinomycetota</taxon>
        <taxon>Actinomycetes</taxon>
        <taxon>Pseudonocardiales</taxon>
        <taxon>Pseudonocardiaceae</taxon>
        <taxon>Amycolatopsis</taxon>
        <taxon>Amycolatopsis methanolica group</taxon>
    </lineage>
</organism>
<dbReference type="PANTHER" id="PTHR33169:SF14">
    <property type="entry name" value="TRANSCRIPTIONAL REGULATOR RV3488"/>
    <property type="match status" value="1"/>
</dbReference>
<dbReference type="Gene3D" id="1.10.10.10">
    <property type="entry name" value="Winged helix-like DNA-binding domain superfamily/Winged helix DNA-binding domain"/>
    <property type="match status" value="1"/>
</dbReference>
<dbReference type="InterPro" id="IPR052509">
    <property type="entry name" value="Metal_resp_DNA-bind_regulator"/>
</dbReference>
<dbReference type="InterPro" id="IPR005149">
    <property type="entry name" value="Tscrpt_reg_PadR_N"/>
</dbReference>
<reference evidence="2 3" key="1">
    <citation type="submission" date="2014-07" db="EMBL/GenBank/DDBJ databases">
        <title>Whole Genome Sequence of the Amycolatopsis methanolica 239.</title>
        <authorList>
            <person name="Tang B."/>
        </authorList>
    </citation>
    <scope>NUCLEOTIDE SEQUENCE [LARGE SCALE GENOMIC DNA]</scope>
    <source>
        <strain evidence="2 3">239</strain>
    </source>
</reference>
<dbReference type="EMBL" id="CP009110">
    <property type="protein sequence ID" value="AIJ26081.1"/>
    <property type="molecule type" value="Genomic_DNA"/>
</dbReference>
<dbReference type="STRING" id="1068978.AMETH_5989"/>
<accession>A0A076N494</accession>
<dbReference type="OrthoDB" id="8443918at2"/>
<dbReference type="AlphaFoldDB" id="A0A076N494"/>
<dbReference type="Pfam" id="PF03551">
    <property type="entry name" value="PadR"/>
    <property type="match status" value="1"/>
</dbReference>
<keyword evidence="3" id="KW-1185">Reference proteome</keyword>
<dbReference type="SUPFAM" id="SSF46785">
    <property type="entry name" value="Winged helix' DNA-binding domain"/>
    <property type="match status" value="1"/>
</dbReference>
<dbReference type="KEGG" id="amq:AMETH_5989"/>
<evidence type="ECO:0000313" key="2">
    <source>
        <dbReference type="EMBL" id="AIJ26081.1"/>
    </source>
</evidence>
<dbReference type="InterPro" id="IPR036390">
    <property type="entry name" value="WH_DNA-bd_sf"/>
</dbReference>
<sequence length="201" mass="22502">MSPTRLLVLGVVRMYGRAHGYQVRRELLTWSADRWANVQAGSIYHALKKMAAEGLLEAVPDEPEGRGPDRVAYRLTDDGETEFQVRLAQMIAETEGDGAQDAFAFAAALTFLPALPRDRALSLLRHRLTRLEGQLATTRSVLDGGADWRHPDHVGELYRLWGTNVEATIEWLRGLIKRLQDGEYVMADDPGRHFGAPPEIK</sequence>
<proteinExistence type="predicted"/>
<dbReference type="RefSeq" id="WP_017984915.1">
    <property type="nucleotide sequence ID" value="NZ_AQUL01000001.1"/>
</dbReference>
<evidence type="ECO:0000313" key="3">
    <source>
        <dbReference type="Proteomes" id="UP000062973"/>
    </source>
</evidence>